<evidence type="ECO:0000313" key="2">
    <source>
        <dbReference type="EMBL" id="CAG9133073.1"/>
    </source>
</evidence>
<reference evidence="2" key="1">
    <citation type="submission" date="2020-11" db="EMBL/GenBank/DDBJ databases">
        <authorList>
            <person name="Whiteford S."/>
        </authorList>
    </citation>
    <scope>NUCLEOTIDE SEQUENCE</scope>
</reference>
<sequence>MYSSKAELGTTLLDHCSLESCTGHVQKCLWTRAARLLNTSRAKLCARVQTLVAQQNGIISTSNPGPHTTDASATCRQAEALCGELTEEEVAAMSEEQREAKIVETLAELKALIDEKKPAMIASYNAECDRIQEERRKSQTTAPGAHVAQRLPKRRFPWCSYSRSLLARLARLGRPAPTSLLQVHV</sequence>
<evidence type="ECO:0000259" key="1">
    <source>
        <dbReference type="Pfam" id="PF14075"/>
    </source>
</evidence>
<name>A0A8S4FW73_PLUXY</name>
<dbReference type="AlphaFoldDB" id="A0A8S4FW73"/>
<proteinExistence type="predicted"/>
<accession>A0A8S4FW73</accession>
<dbReference type="EMBL" id="CAJHNJ030000056">
    <property type="protein sequence ID" value="CAG9133073.1"/>
    <property type="molecule type" value="Genomic_DNA"/>
</dbReference>
<dbReference type="Pfam" id="PF14075">
    <property type="entry name" value="UBN_AB"/>
    <property type="match status" value="1"/>
</dbReference>
<feature type="domain" description="Ubinuclein middle" evidence="1">
    <location>
        <begin position="93"/>
        <end position="171"/>
    </location>
</feature>
<gene>
    <name evidence="2" type="ORF">PLXY2_LOCUS11329</name>
</gene>
<organism evidence="2 3">
    <name type="scientific">Plutella xylostella</name>
    <name type="common">Diamondback moth</name>
    <name type="synonym">Plutella maculipennis</name>
    <dbReference type="NCBI Taxonomy" id="51655"/>
    <lineage>
        <taxon>Eukaryota</taxon>
        <taxon>Metazoa</taxon>
        <taxon>Ecdysozoa</taxon>
        <taxon>Arthropoda</taxon>
        <taxon>Hexapoda</taxon>
        <taxon>Insecta</taxon>
        <taxon>Pterygota</taxon>
        <taxon>Neoptera</taxon>
        <taxon>Endopterygota</taxon>
        <taxon>Lepidoptera</taxon>
        <taxon>Glossata</taxon>
        <taxon>Ditrysia</taxon>
        <taxon>Yponomeutoidea</taxon>
        <taxon>Plutellidae</taxon>
        <taxon>Plutella</taxon>
    </lineage>
</organism>
<evidence type="ECO:0000313" key="3">
    <source>
        <dbReference type="Proteomes" id="UP000653454"/>
    </source>
</evidence>
<keyword evidence="3" id="KW-1185">Reference proteome</keyword>
<dbReference type="Proteomes" id="UP000653454">
    <property type="component" value="Unassembled WGS sequence"/>
</dbReference>
<comment type="caution">
    <text evidence="2">The sequence shown here is derived from an EMBL/GenBank/DDBJ whole genome shotgun (WGS) entry which is preliminary data.</text>
</comment>
<protein>
    <submittedName>
        <fullName evidence="2">(diamondback moth) hypothetical protein</fullName>
    </submittedName>
</protein>
<dbReference type="InterPro" id="IPR026947">
    <property type="entry name" value="UBN_middle_dom"/>
</dbReference>